<protein>
    <submittedName>
        <fullName evidence="1">Uncharacterized protein</fullName>
    </submittedName>
</protein>
<dbReference type="Proteomes" id="UP001249851">
    <property type="component" value="Unassembled WGS sequence"/>
</dbReference>
<dbReference type="EMBL" id="JARQWQ010000125">
    <property type="protein sequence ID" value="KAK2549465.1"/>
    <property type="molecule type" value="Genomic_DNA"/>
</dbReference>
<evidence type="ECO:0000313" key="2">
    <source>
        <dbReference type="Proteomes" id="UP001249851"/>
    </source>
</evidence>
<comment type="caution">
    <text evidence="1">The sequence shown here is derived from an EMBL/GenBank/DDBJ whole genome shotgun (WGS) entry which is preliminary data.</text>
</comment>
<name>A0AAD9PUT8_ACRCE</name>
<sequence length="78" mass="9396">MSLKRQKRGYHLMNICWQEDPIFRPEFIHLRNRLLEFIEKELYFGLMDQSKYDGSKYSDVEDVVAAVKPLSRNKWSSL</sequence>
<reference evidence="1" key="1">
    <citation type="journal article" date="2023" name="G3 (Bethesda)">
        <title>Whole genome assembly and annotation of the endangered Caribbean coral Acropora cervicornis.</title>
        <authorList>
            <person name="Selwyn J.D."/>
            <person name="Vollmer S.V."/>
        </authorList>
    </citation>
    <scope>NUCLEOTIDE SEQUENCE</scope>
    <source>
        <strain evidence="1">K2</strain>
    </source>
</reference>
<gene>
    <name evidence="1" type="ORF">P5673_029998</name>
</gene>
<reference evidence="1" key="2">
    <citation type="journal article" date="2023" name="Science">
        <title>Genomic signatures of disease resistance in endangered staghorn corals.</title>
        <authorList>
            <person name="Vollmer S.V."/>
            <person name="Selwyn J.D."/>
            <person name="Despard B.A."/>
            <person name="Roesel C.L."/>
        </authorList>
    </citation>
    <scope>NUCLEOTIDE SEQUENCE</scope>
    <source>
        <strain evidence="1">K2</strain>
    </source>
</reference>
<dbReference type="AlphaFoldDB" id="A0AAD9PUT8"/>
<organism evidence="1 2">
    <name type="scientific">Acropora cervicornis</name>
    <name type="common">Staghorn coral</name>
    <dbReference type="NCBI Taxonomy" id="6130"/>
    <lineage>
        <taxon>Eukaryota</taxon>
        <taxon>Metazoa</taxon>
        <taxon>Cnidaria</taxon>
        <taxon>Anthozoa</taxon>
        <taxon>Hexacorallia</taxon>
        <taxon>Scleractinia</taxon>
        <taxon>Astrocoeniina</taxon>
        <taxon>Acroporidae</taxon>
        <taxon>Acropora</taxon>
    </lineage>
</organism>
<accession>A0AAD9PUT8</accession>
<keyword evidence="2" id="KW-1185">Reference proteome</keyword>
<evidence type="ECO:0000313" key="1">
    <source>
        <dbReference type="EMBL" id="KAK2549465.1"/>
    </source>
</evidence>
<proteinExistence type="predicted"/>